<gene>
    <name evidence="1" type="ORF">EGH21_22995</name>
</gene>
<dbReference type="RefSeq" id="WP_220620749.1">
    <property type="nucleotide sequence ID" value="NZ_RKLR01000022.1"/>
</dbReference>
<sequence>MSAELGDQLDPATYLPDEDRVAVEPEAYRFAGVLLSAAYPSVDFQHFSRSGLAGSALYIASVAVSERGRVSQEEIACSVGTTRMSIHTHTARLARLATEEVDLSTYPSISPDVLQCLAQGQSVQRVLQERAGRSIESSSSP</sequence>
<dbReference type="EMBL" id="RKLR01000022">
    <property type="protein sequence ID" value="MBX0325889.1"/>
    <property type="molecule type" value="Genomic_DNA"/>
</dbReference>
<protein>
    <recommendedName>
        <fullName evidence="3">Transcription factor TFIIB cyclin-like domain-containing protein</fullName>
    </recommendedName>
</protein>
<accession>A0AAW4Q0X0</accession>
<reference evidence="1 2" key="1">
    <citation type="submission" date="2021-06" db="EMBL/GenBank/DDBJ databases">
        <title>Halomicroarcula sp. a new haloarchaeum isolated from saline soil.</title>
        <authorList>
            <person name="Duran-Viseras A."/>
            <person name="Sanchez-Porro C."/>
            <person name="Ventosa A."/>
        </authorList>
    </citation>
    <scope>NUCLEOTIDE SEQUENCE [LARGE SCALE GENOMIC DNA]</scope>
    <source>
        <strain evidence="1 2">F13</strain>
    </source>
</reference>
<proteinExistence type="predicted"/>
<name>A0AAW4Q0X0_9EURY</name>
<organism evidence="1 2">
    <name type="scientific">Haloarcula rubra</name>
    <dbReference type="NCBI Taxonomy" id="2487747"/>
    <lineage>
        <taxon>Archaea</taxon>
        <taxon>Methanobacteriati</taxon>
        <taxon>Methanobacteriota</taxon>
        <taxon>Stenosarchaea group</taxon>
        <taxon>Halobacteria</taxon>
        <taxon>Halobacteriales</taxon>
        <taxon>Haloarculaceae</taxon>
        <taxon>Haloarcula</taxon>
    </lineage>
</organism>
<keyword evidence="2" id="KW-1185">Reference proteome</keyword>
<dbReference type="AlphaFoldDB" id="A0AAW4Q0X0"/>
<evidence type="ECO:0000313" key="1">
    <source>
        <dbReference type="EMBL" id="MBX0325889.1"/>
    </source>
</evidence>
<evidence type="ECO:0008006" key="3">
    <source>
        <dbReference type="Google" id="ProtNLM"/>
    </source>
</evidence>
<dbReference type="Proteomes" id="UP001430377">
    <property type="component" value="Unassembled WGS sequence"/>
</dbReference>
<evidence type="ECO:0000313" key="2">
    <source>
        <dbReference type="Proteomes" id="UP001430377"/>
    </source>
</evidence>
<comment type="caution">
    <text evidence="1">The sequence shown here is derived from an EMBL/GenBank/DDBJ whole genome shotgun (WGS) entry which is preliminary data.</text>
</comment>